<feature type="transmembrane region" description="Helical" evidence="1">
    <location>
        <begin position="35"/>
        <end position="58"/>
    </location>
</feature>
<evidence type="ECO:0000256" key="1">
    <source>
        <dbReference type="SAM" id="Phobius"/>
    </source>
</evidence>
<name>A0A318S929_9DEIO</name>
<dbReference type="AlphaFoldDB" id="A0A318S929"/>
<feature type="transmembrane region" description="Helical" evidence="1">
    <location>
        <begin position="79"/>
        <end position="101"/>
    </location>
</feature>
<keyword evidence="1" id="KW-0812">Transmembrane</keyword>
<feature type="transmembrane region" description="Helical" evidence="1">
    <location>
        <begin position="193"/>
        <end position="210"/>
    </location>
</feature>
<gene>
    <name evidence="2" type="ORF">DES52_10860</name>
</gene>
<evidence type="ECO:0000313" key="3">
    <source>
        <dbReference type="Proteomes" id="UP000248326"/>
    </source>
</evidence>
<dbReference type="RefSeq" id="WP_110886898.1">
    <property type="nucleotide sequence ID" value="NZ_QJSX01000008.1"/>
</dbReference>
<proteinExistence type="predicted"/>
<keyword evidence="1" id="KW-1133">Transmembrane helix</keyword>
<feature type="transmembrane region" description="Helical" evidence="1">
    <location>
        <begin position="156"/>
        <end position="173"/>
    </location>
</feature>
<comment type="caution">
    <text evidence="2">The sequence shown here is derived from an EMBL/GenBank/DDBJ whole genome shotgun (WGS) entry which is preliminary data.</text>
</comment>
<dbReference type="Proteomes" id="UP000248326">
    <property type="component" value="Unassembled WGS sequence"/>
</dbReference>
<dbReference type="EMBL" id="QJSX01000008">
    <property type="protein sequence ID" value="PYE53531.1"/>
    <property type="molecule type" value="Genomic_DNA"/>
</dbReference>
<protein>
    <submittedName>
        <fullName evidence="2">Uncharacterized protein</fullName>
    </submittedName>
</protein>
<organism evidence="2 3">
    <name type="scientific">Deinococcus yavapaiensis KR-236</name>
    <dbReference type="NCBI Taxonomy" id="694435"/>
    <lineage>
        <taxon>Bacteria</taxon>
        <taxon>Thermotogati</taxon>
        <taxon>Deinococcota</taxon>
        <taxon>Deinococci</taxon>
        <taxon>Deinococcales</taxon>
        <taxon>Deinococcaceae</taxon>
        <taxon>Deinococcus</taxon>
    </lineage>
</organism>
<sequence>MSDLARAPLWAIRAQQASAIGYAVASLVVDDLSVLSLWTILLTLLSVAVLQLQAALLPNLLSLRAVEPFDVSLQRFRRVYLWSLGGSTVQFGFLTLLWLSALVSPDDTDAFNVGTFAMVLVAWSFSLYASFRVLVTFVVALQQPRDLPVRAELREWLLRSALAGGLFALLNVAESVRGQDVAKALAWPDVVPLALFALVAGLDAVVPLLIRRALARVP</sequence>
<feature type="transmembrane region" description="Helical" evidence="1">
    <location>
        <begin position="113"/>
        <end position="135"/>
    </location>
</feature>
<evidence type="ECO:0000313" key="2">
    <source>
        <dbReference type="EMBL" id="PYE53531.1"/>
    </source>
</evidence>
<reference evidence="2 3" key="1">
    <citation type="submission" date="2018-06" db="EMBL/GenBank/DDBJ databases">
        <title>Genomic Encyclopedia of Type Strains, Phase IV (KMG-IV): sequencing the most valuable type-strain genomes for metagenomic binning, comparative biology and taxonomic classification.</title>
        <authorList>
            <person name="Goeker M."/>
        </authorList>
    </citation>
    <scope>NUCLEOTIDE SEQUENCE [LARGE SCALE GENOMIC DNA]</scope>
    <source>
        <strain evidence="2 3">DSM 18048</strain>
    </source>
</reference>
<keyword evidence="3" id="KW-1185">Reference proteome</keyword>
<keyword evidence="1" id="KW-0472">Membrane</keyword>
<accession>A0A318S929</accession>